<sequence>MSCYKQILVTCLPRSVTKQSAWPRCDIFCKKNQQLLLRTALEVKLPFHIWRLCKMIVKEYLILALNLMIIFGTICFWNSDTDVYFFI</sequence>
<dbReference type="EMBL" id="CADEBC010000561">
    <property type="protein sequence ID" value="CAB3252944.1"/>
    <property type="molecule type" value="Genomic_DNA"/>
</dbReference>
<dbReference type="Proteomes" id="UP000494106">
    <property type="component" value="Unassembled WGS sequence"/>
</dbReference>
<evidence type="ECO:0000313" key="5">
    <source>
        <dbReference type="Proteomes" id="UP000494256"/>
    </source>
</evidence>
<dbReference type="AlphaFoldDB" id="A0A8S0ZBG4"/>
<evidence type="ECO:0000313" key="3">
    <source>
        <dbReference type="EMBL" id="CAB3252944.1"/>
    </source>
</evidence>
<evidence type="ECO:0000313" key="4">
    <source>
        <dbReference type="Proteomes" id="UP000494106"/>
    </source>
</evidence>
<keyword evidence="4" id="KW-1185">Reference proteome</keyword>
<evidence type="ECO:0000256" key="1">
    <source>
        <dbReference type="SAM" id="Phobius"/>
    </source>
</evidence>
<protein>
    <submittedName>
        <fullName evidence="2">Uncharacterized protein</fullName>
    </submittedName>
</protein>
<evidence type="ECO:0000313" key="2">
    <source>
        <dbReference type="EMBL" id="CAB3230198.1"/>
    </source>
</evidence>
<reference evidence="4 5" key="1">
    <citation type="submission" date="2020-04" db="EMBL/GenBank/DDBJ databases">
        <authorList>
            <person name="Wallbank WR R."/>
            <person name="Pardo Diaz C."/>
            <person name="Kozak K."/>
            <person name="Martin S."/>
            <person name="Jiggins C."/>
            <person name="Moest M."/>
            <person name="Warren A I."/>
            <person name="Byers J.R.P. K."/>
            <person name="Montejo-Kovacevich G."/>
            <person name="Yen C E."/>
        </authorList>
    </citation>
    <scope>NUCLEOTIDE SEQUENCE [LARGE SCALE GENOMIC DNA]</scope>
</reference>
<keyword evidence="1" id="KW-1133">Transmembrane helix</keyword>
<keyword evidence="1" id="KW-0812">Transmembrane</keyword>
<organism evidence="2 5">
    <name type="scientific">Arctia plantaginis</name>
    <name type="common">Wood tiger moth</name>
    <name type="synonym">Phalaena plantaginis</name>
    <dbReference type="NCBI Taxonomy" id="874455"/>
    <lineage>
        <taxon>Eukaryota</taxon>
        <taxon>Metazoa</taxon>
        <taxon>Ecdysozoa</taxon>
        <taxon>Arthropoda</taxon>
        <taxon>Hexapoda</taxon>
        <taxon>Insecta</taxon>
        <taxon>Pterygota</taxon>
        <taxon>Neoptera</taxon>
        <taxon>Endopterygota</taxon>
        <taxon>Lepidoptera</taxon>
        <taxon>Glossata</taxon>
        <taxon>Ditrysia</taxon>
        <taxon>Noctuoidea</taxon>
        <taxon>Erebidae</taxon>
        <taxon>Arctiinae</taxon>
        <taxon>Arctia</taxon>
    </lineage>
</organism>
<proteinExistence type="predicted"/>
<keyword evidence="1" id="KW-0472">Membrane</keyword>
<name>A0A8S0ZBG4_ARCPL</name>
<dbReference type="EMBL" id="CADEBD010000287">
    <property type="protein sequence ID" value="CAB3230198.1"/>
    <property type="molecule type" value="Genomic_DNA"/>
</dbReference>
<gene>
    <name evidence="3" type="ORF">APLA_LOCUS13805</name>
    <name evidence="2" type="ORF">APLA_LOCUS4441</name>
</gene>
<accession>A0A8S0ZBG4</accession>
<comment type="caution">
    <text evidence="2">The sequence shown here is derived from an EMBL/GenBank/DDBJ whole genome shotgun (WGS) entry which is preliminary data.</text>
</comment>
<dbReference type="Proteomes" id="UP000494256">
    <property type="component" value="Unassembled WGS sequence"/>
</dbReference>
<feature type="transmembrane region" description="Helical" evidence="1">
    <location>
        <begin position="60"/>
        <end position="79"/>
    </location>
</feature>